<evidence type="ECO:0000313" key="2">
    <source>
        <dbReference type="Proteomes" id="UP001150238"/>
    </source>
</evidence>
<evidence type="ECO:0000313" key="1">
    <source>
        <dbReference type="EMBL" id="KAJ4483034.1"/>
    </source>
</evidence>
<dbReference type="PANTHER" id="PTHR45786">
    <property type="entry name" value="DNA BINDING PROTEIN-LIKE"/>
    <property type="match status" value="1"/>
</dbReference>
<organism evidence="1 2">
    <name type="scientific">Lentinula lateritia</name>
    <dbReference type="NCBI Taxonomy" id="40482"/>
    <lineage>
        <taxon>Eukaryota</taxon>
        <taxon>Fungi</taxon>
        <taxon>Dikarya</taxon>
        <taxon>Basidiomycota</taxon>
        <taxon>Agaricomycotina</taxon>
        <taxon>Agaricomycetes</taxon>
        <taxon>Agaricomycetidae</taxon>
        <taxon>Agaricales</taxon>
        <taxon>Marasmiineae</taxon>
        <taxon>Omphalotaceae</taxon>
        <taxon>Lentinula</taxon>
    </lineage>
</organism>
<dbReference type="EMBL" id="JANVFS010000013">
    <property type="protein sequence ID" value="KAJ4483034.1"/>
    <property type="molecule type" value="Genomic_DNA"/>
</dbReference>
<comment type="caution">
    <text evidence="1">The sequence shown here is derived from an EMBL/GenBank/DDBJ whole genome shotgun (WGS) entry which is preliminary data.</text>
</comment>
<accession>A0A9W9AHX8</accession>
<proteinExistence type="predicted"/>
<protein>
    <submittedName>
        <fullName evidence="1">Uncharacterized protein</fullName>
    </submittedName>
</protein>
<feature type="non-terminal residue" evidence="1">
    <location>
        <position position="1"/>
    </location>
</feature>
<reference evidence="1" key="1">
    <citation type="submission" date="2022-08" db="EMBL/GenBank/DDBJ databases">
        <authorList>
            <consortium name="DOE Joint Genome Institute"/>
            <person name="Min B."/>
            <person name="Riley R."/>
            <person name="Sierra-Patev S."/>
            <person name="Naranjo-Ortiz M."/>
            <person name="Looney B."/>
            <person name="Konkel Z."/>
            <person name="Slot J.C."/>
            <person name="Sakamoto Y."/>
            <person name="Steenwyk J.L."/>
            <person name="Rokas A."/>
            <person name="Carro J."/>
            <person name="Camarero S."/>
            <person name="Ferreira P."/>
            <person name="Molpeceres G."/>
            <person name="Ruiz-Duenas F.J."/>
            <person name="Serrano A."/>
            <person name="Henrissat B."/>
            <person name="Drula E."/>
            <person name="Hughes K.W."/>
            <person name="Mata J.L."/>
            <person name="Ishikawa N.K."/>
            <person name="Vargas-Isla R."/>
            <person name="Ushijima S."/>
            <person name="Smith C.A."/>
            <person name="Ahrendt S."/>
            <person name="Andreopoulos W."/>
            <person name="He G."/>
            <person name="Labutti K."/>
            <person name="Lipzen A."/>
            <person name="Ng V."/>
            <person name="Sandor L."/>
            <person name="Barry K."/>
            <person name="Martinez A.T."/>
            <person name="Xiao Y."/>
            <person name="Gibbons J.G."/>
            <person name="Terashima K."/>
            <person name="Hibbett D.S."/>
            <person name="Grigoriev I.V."/>
        </authorList>
    </citation>
    <scope>NUCLEOTIDE SEQUENCE</scope>
    <source>
        <strain evidence="1">Sp2 HRB7682 ss15</strain>
    </source>
</reference>
<name>A0A9W9AHX8_9AGAR</name>
<dbReference type="Proteomes" id="UP001150238">
    <property type="component" value="Unassembled WGS sequence"/>
</dbReference>
<feature type="non-terminal residue" evidence="1">
    <location>
        <position position="144"/>
    </location>
</feature>
<reference evidence="1" key="2">
    <citation type="journal article" date="2023" name="Proc. Natl. Acad. Sci. U.S.A.">
        <title>A global phylogenomic analysis of the shiitake genus Lentinula.</title>
        <authorList>
            <person name="Sierra-Patev S."/>
            <person name="Min B."/>
            <person name="Naranjo-Ortiz M."/>
            <person name="Looney B."/>
            <person name="Konkel Z."/>
            <person name="Slot J.C."/>
            <person name="Sakamoto Y."/>
            <person name="Steenwyk J.L."/>
            <person name="Rokas A."/>
            <person name="Carro J."/>
            <person name="Camarero S."/>
            <person name="Ferreira P."/>
            <person name="Molpeceres G."/>
            <person name="Ruiz-Duenas F.J."/>
            <person name="Serrano A."/>
            <person name="Henrissat B."/>
            <person name="Drula E."/>
            <person name="Hughes K.W."/>
            <person name="Mata J.L."/>
            <person name="Ishikawa N.K."/>
            <person name="Vargas-Isla R."/>
            <person name="Ushijima S."/>
            <person name="Smith C.A."/>
            <person name="Donoghue J."/>
            <person name="Ahrendt S."/>
            <person name="Andreopoulos W."/>
            <person name="He G."/>
            <person name="LaButti K."/>
            <person name="Lipzen A."/>
            <person name="Ng V."/>
            <person name="Riley R."/>
            <person name="Sandor L."/>
            <person name="Barry K."/>
            <person name="Martinez A.T."/>
            <person name="Xiao Y."/>
            <person name="Gibbons J.G."/>
            <person name="Terashima K."/>
            <person name="Grigoriev I.V."/>
            <person name="Hibbett D."/>
        </authorList>
    </citation>
    <scope>NUCLEOTIDE SEQUENCE</scope>
    <source>
        <strain evidence="1">Sp2 HRB7682 ss15</strain>
    </source>
</reference>
<sequence length="144" mass="15962">GKMDVQCPSCHALHWAAEKLSKSSISHPMFGTCCKSGKVELPMLQNPPQELQHLFDGTDYESKHFLDNIRSYNSAFAFVSLGLKVQPHNDPNLPTTGPRQYKIKGALWHAMGSLLPETGKDPVYAQLYIVAPETALEQRLANNA</sequence>
<dbReference type="PANTHER" id="PTHR45786:SF74">
    <property type="entry name" value="ATP-DEPENDENT DNA HELICASE"/>
    <property type="match status" value="1"/>
</dbReference>
<gene>
    <name evidence="1" type="ORF">C8J55DRAFT_387350</name>
</gene>
<dbReference type="AlphaFoldDB" id="A0A9W9AHX8"/>